<dbReference type="AlphaFoldDB" id="A0A0K0CU48"/>
<sequence length="540" mass="62839">MINVQDLPIDIHSNKLLDWLISRRHCQKDWQKNVLVVREKIKNAILDMPESDEIVELLQGAYINYFHCLRIVEILQDTEKGTKNFLGYYSSQRMKDWQVLIILVVATFRSRLRMISTYFLPPCFAMLVLFQEIQSLYKKNNLYLAESAQILQRVVQYEIPALKRQITKAEQALEESVRKEDDYSKQVEDGKKMYEKELTRLGIQGHCLRAELLALAADLPTFIAKLADEIVRLREPHEYYVAFRHYVHQRNNSQVKLLPLINLIIRKGVQATTFEYKYGVAPDSVETQSYDLLLKQDKVVRTPAVLLHMQFVHLSLGLVVGAVARGEDALGVLENLSTQKVIRNELEEFQLMAFLVMRKDDEERETSSDMFIQGFEKRPFEISKVRSLPYSVLPLFKDLEYISSSKLDQWISQVKTIHIQLMDPQKNYLFHIRSSPQYVEKLVEKIESKRELEGRYKMMVFSLLVQELILRMQSLMVDKQNEARKQIANASQNLHVVLNSTRILQKQVHSCSKLEKDISTKYDGRKVNIVGGITAALANR</sequence>
<keyword evidence="3" id="KW-1185">Reference proteome</keyword>
<evidence type="ECO:0000256" key="1">
    <source>
        <dbReference type="ARBA" id="ARBA00007478"/>
    </source>
</evidence>
<keyword evidence="2" id="KW-0175">Coiled coil</keyword>
<evidence type="ECO:0000313" key="4">
    <source>
        <dbReference type="WBParaSite" id="ACAC_0000070301-mRNA-1"/>
    </source>
</evidence>
<proteinExistence type="inferred from homology"/>
<dbReference type="GO" id="GO:0007346">
    <property type="term" value="P:regulation of mitotic cell cycle"/>
    <property type="evidence" value="ECO:0007669"/>
    <property type="project" value="TreeGrafter"/>
</dbReference>
<dbReference type="PANTHER" id="PTHR14894">
    <property type="entry name" value="CDK5 REGULATORY SUBUNIT-ASSOCIATED PROTEIN 3"/>
    <property type="match status" value="1"/>
</dbReference>
<comment type="similarity">
    <text evidence="1">Belongs to the CDK5RAP3 family.</text>
</comment>
<dbReference type="STRING" id="6313.A0A0K0CU48"/>
<reference evidence="4" key="2">
    <citation type="submission" date="2017-02" db="UniProtKB">
        <authorList>
            <consortium name="WormBaseParasite"/>
        </authorList>
    </citation>
    <scope>IDENTIFICATION</scope>
</reference>
<name>A0A0K0CU48_ANGCA</name>
<dbReference type="Proteomes" id="UP000035642">
    <property type="component" value="Unassembled WGS sequence"/>
</dbReference>
<dbReference type="PANTHER" id="PTHR14894:SF0">
    <property type="entry name" value="CDK5 REGULATORY SUBUNIT-ASSOCIATED PROTEIN 3"/>
    <property type="match status" value="1"/>
</dbReference>
<accession>A0A0K0CU48</accession>
<feature type="coiled-coil region" evidence="2">
    <location>
        <begin position="159"/>
        <end position="186"/>
    </location>
</feature>
<evidence type="ECO:0000313" key="3">
    <source>
        <dbReference type="Proteomes" id="UP000035642"/>
    </source>
</evidence>
<reference evidence="3" key="1">
    <citation type="submission" date="2012-09" db="EMBL/GenBank/DDBJ databases">
        <authorList>
            <person name="Martin A.A."/>
        </authorList>
    </citation>
    <scope>NUCLEOTIDE SEQUENCE</scope>
</reference>
<dbReference type="Pfam" id="PF05600">
    <property type="entry name" value="CDK5RAP3"/>
    <property type="match status" value="3"/>
</dbReference>
<dbReference type="WBParaSite" id="ACAC_0000070301-mRNA-1">
    <property type="protein sequence ID" value="ACAC_0000070301-mRNA-1"/>
    <property type="gene ID" value="ACAC_0000070301"/>
</dbReference>
<dbReference type="InterPro" id="IPR008491">
    <property type="entry name" value="CDK5RAP3"/>
</dbReference>
<evidence type="ECO:0000256" key="2">
    <source>
        <dbReference type="SAM" id="Coils"/>
    </source>
</evidence>
<dbReference type="GO" id="GO:0012505">
    <property type="term" value="C:endomembrane system"/>
    <property type="evidence" value="ECO:0007669"/>
    <property type="project" value="TreeGrafter"/>
</dbReference>
<organism evidence="3 4">
    <name type="scientific">Angiostrongylus cantonensis</name>
    <name type="common">Rat lungworm</name>
    <dbReference type="NCBI Taxonomy" id="6313"/>
    <lineage>
        <taxon>Eukaryota</taxon>
        <taxon>Metazoa</taxon>
        <taxon>Ecdysozoa</taxon>
        <taxon>Nematoda</taxon>
        <taxon>Chromadorea</taxon>
        <taxon>Rhabditida</taxon>
        <taxon>Rhabditina</taxon>
        <taxon>Rhabditomorpha</taxon>
        <taxon>Strongyloidea</taxon>
        <taxon>Metastrongylidae</taxon>
        <taxon>Angiostrongylus</taxon>
    </lineage>
</organism>
<protein>
    <submittedName>
        <fullName evidence="4">CDK5 regulatory subunit associated protein 3</fullName>
    </submittedName>
</protein>